<proteinExistence type="predicted"/>
<reference evidence="1" key="1">
    <citation type="submission" date="2020-05" db="EMBL/GenBank/DDBJ databases">
        <title>Large-scale comparative analyses of tick genomes elucidate their genetic diversity and vector capacities.</title>
        <authorList>
            <person name="Jia N."/>
            <person name="Wang J."/>
            <person name="Shi W."/>
            <person name="Du L."/>
            <person name="Sun Y."/>
            <person name="Zhan W."/>
            <person name="Jiang J."/>
            <person name="Wang Q."/>
            <person name="Zhang B."/>
            <person name="Ji P."/>
            <person name="Sakyi L.B."/>
            <person name="Cui X."/>
            <person name="Yuan T."/>
            <person name="Jiang B."/>
            <person name="Yang W."/>
            <person name="Lam T.T.-Y."/>
            <person name="Chang Q."/>
            <person name="Ding S."/>
            <person name="Wang X."/>
            <person name="Zhu J."/>
            <person name="Ruan X."/>
            <person name="Zhao L."/>
            <person name="Wei J."/>
            <person name="Que T."/>
            <person name="Du C."/>
            <person name="Cheng J."/>
            <person name="Dai P."/>
            <person name="Han X."/>
            <person name="Huang E."/>
            <person name="Gao Y."/>
            <person name="Liu J."/>
            <person name="Shao H."/>
            <person name="Ye R."/>
            <person name="Li L."/>
            <person name="Wei W."/>
            <person name="Wang X."/>
            <person name="Wang C."/>
            <person name="Yang T."/>
            <person name="Huo Q."/>
            <person name="Li W."/>
            <person name="Guo W."/>
            <person name="Chen H."/>
            <person name="Zhou L."/>
            <person name="Ni X."/>
            <person name="Tian J."/>
            <person name="Zhou Y."/>
            <person name="Sheng Y."/>
            <person name="Liu T."/>
            <person name="Pan Y."/>
            <person name="Xia L."/>
            <person name="Li J."/>
            <person name="Zhao F."/>
            <person name="Cao W."/>
        </authorList>
    </citation>
    <scope>NUCLEOTIDE SEQUENCE</scope>
    <source>
        <strain evidence="1">Hyas-2018</strain>
    </source>
</reference>
<comment type="caution">
    <text evidence="1">The sequence shown here is derived from an EMBL/GenBank/DDBJ whole genome shotgun (WGS) entry which is preliminary data.</text>
</comment>
<organism evidence="1 2">
    <name type="scientific">Hyalomma asiaticum</name>
    <name type="common">Tick</name>
    <dbReference type="NCBI Taxonomy" id="266040"/>
    <lineage>
        <taxon>Eukaryota</taxon>
        <taxon>Metazoa</taxon>
        <taxon>Ecdysozoa</taxon>
        <taxon>Arthropoda</taxon>
        <taxon>Chelicerata</taxon>
        <taxon>Arachnida</taxon>
        <taxon>Acari</taxon>
        <taxon>Parasitiformes</taxon>
        <taxon>Ixodida</taxon>
        <taxon>Ixodoidea</taxon>
        <taxon>Ixodidae</taxon>
        <taxon>Hyalomminae</taxon>
        <taxon>Hyalomma</taxon>
    </lineage>
</organism>
<accession>A0ACB7SLU0</accession>
<gene>
    <name evidence="1" type="ORF">HPB50_008144</name>
</gene>
<sequence length="865" mass="91453">MALTIDKSNGGYHDVLVAIEESTEPNEAVVEAVKMLLRAASSTLHWATGGLVHLASVTLAVPRHWPPRPGVQQVPHDPWSRADIRIVNGGPGSLWNQLHAPTALHKAACGQRGEHVLLPITALPTNSSSDETIVTAGYQLAREWARYRYGALGEFVTADDVWYPEDSCNGSENATVASLKETVASVVADNLSEGSLVSLVYFVNGSSLHSGPVTVSRASRANIANRILQVSTEGPTCTHCGLQTALQVLSSTPEQSAEGSLVVLFSDGKSSGTSFSSTEEDRDGFLSVVPDFQRAKVFITTVAVGAVASASLEKVALETGGRTYAIRDTSATAAEKQSWIAAIQHEIGNGHGSGLLGARSGLCFEDSITLRVRAPEYVDTYRAALVFASLTKGLCPVVHAKVSGIAFFQDSSAGEKFLLHDSGLGEDVYASDGIYTGQFTKFRGRGRYRIAVEVSNKSQTQFLDWMTNDVAKESPVVEGEHATTSSSLAGVRGHSTGAFIETSAGHPMFVKQDINQSHVPPGKVRDLQASLDAYDGRPVARLSWTMPGAHAFEGTVSSVDIRSSRSIQTMLDFFHKATKVSEQDVLSGSVKPLPAFSRQQATISIPSTTVSGRIEDDSAGQSPPPSGRNIYFALVTANAGGYRSEISNLARVFVPANFAVPAGRERALAGAAPFVPEKISDAANDSETADASLPTEAPSIPPSEQQSPSEELTSETASAETAMKTSEETVKSVVTTTPAPITTSKTVSTTPQVDGTTGSVSTPTKVSATVPESEASVQTTPMNGSEPEQNATAPPVVEKKAVNKNEQEEEDDGTFRAWVLFGTFVVACLLICANLACLYCKAQYEVDDGPPSPGTTAMTTGFSSF</sequence>
<evidence type="ECO:0000313" key="1">
    <source>
        <dbReference type="EMBL" id="KAH6935693.1"/>
    </source>
</evidence>
<protein>
    <submittedName>
        <fullName evidence="1">Uncharacterized protein</fullName>
    </submittedName>
</protein>
<evidence type="ECO:0000313" key="2">
    <source>
        <dbReference type="Proteomes" id="UP000821845"/>
    </source>
</evidence>
<dbReference type="Proteomes" id="UP000821845">
    <property type="component" value="Chromosome 3"/>
</dbReference>
<keyword evidence="2" id="KW-1185">Reference proteome</keyword>
<name>A0ACB7SLU0_HYAAI</name>
<dbReference type="EMBL" id="CM023483">
    <property type="protein sequence ID" value="KAH6935693.1"/>
    <property type="molecule type" value="Genomic_DNA"/>
</dbReference>